<accession>A0AAX4HGZ0</accession>
<keyword evidence="7" id="KW-1185">Reference proteome</keyword>
<dbReference type="InterPro" id="IPR000719">
    <property type="entry name" value="Prot_kinase_dom"/>
</dbReference>
<evidence type="ECO:0000259" key="5">
    <source>
        <dbReference type="PROSITE" id="PS50011"/>
    </source>
</evidence>
<proteinExistence type="inferred from homology"/>
<dbReference type="Gene3D" id="3.30.200.20">
    <property type="entry name" value="Phosphorylase Kinase, domain 1"/>
    <property type="match status" value="1"/>
</dbReference>
<reference evidence="6 7" key="1">
    <citation type="submission" date="2023-10" db="EMBL/GenBank/DDBJ databases">
        <title>Draft Genome Sequence of Candida saopaulonensis from a very Premature Infant with Sepsis.</title>
        <authorList>
            <person name="Ning Y."/>
            <person name="Dai R."/>
            <person name="Xiao M."/>
            <person name="Xu Y."/>
            <person name="Yan Q."/>
            <person name="Zhang L."/>
        </authorList>
    </citation>
    <scope>NUCLEOTIDE SEQUENCE [LARGE SCALE GENOMIC DNA]</scope>
    <source>
        <strain evidence="6 7">19XY460</strain>
    </source>
</reference>
<dbReference type="SUPFAM" id="SSF56112">
    <property type="entry name" value="Protein kinase-like (PK-like)"/>
    <property type="match status" value="1"/>
</dbReference>
<gene>
    <name evidence="6" type="ORF">PUMCH_005176</name>
</gene>
<dbReference type="PANTHER" id="PTHR44167">
    <property type="entry name" value="OVARIAN-SPECIFIC SERINE/THREONINE-PROTEIN KINASE LOK-RELATED"/>
    <property type="match status" value="1"/>
</dbReference>
<organism evidence="6 7">
    <name type="scientific">Australozyma saopauloensis</name>
    <dbReference type="NCBI Taxonomy" id="291208"/>
    <lineage>
        <taxon>Eukaryota</taxon>
        <taxon>Fungi</taxon>
        <taxon>Dikarya</taxon>
        <taxon>Ascomycota</taxon>
        <taxon>Saccharomycotina</taxon>
        <taxon>Pichiomycetes</taxon>
        <taxon>Metschnikowiaceae</taxon>
        <taxon>Australozyma</taxon>
    </lineage>
</organism>
<name>A0AAX4HGZ0_9ASCO</name>
<evidence type="ECO:0000256" key="2">
    <source>
        <dbReference type="ARBA" id="ARBA00022840"/>
    </source>
</evidence>
<dbReference type="KEGG" id="asau:88176234"/>
<evidence type="ECO:0000256" key="4">
    <source>
        <dbReference type="RuleBase" id="RU000304"/>
    </source>
</evidence>
<evidence type="ECO:0000313" key="7">
    <source>
        <dbReference type="Proteomes" id="UP001338582"/>
    </source>
</evidence>
<dbReference type="Pfam" id="PF00069">
    <property type="entry name" value="Pkinase"/>
    <property type="match status" value="1"/>
</dbReference>
<protein>
    <recommendedName>
        <fullName evidence="5">Protein kinase domain-containing protein</fullName>
    </recommendedName>
</protein>
<dbReference type="InterPro" id="IPR008271">
    <property type="entry name" value="Ser/Thr_kinase_AS"/>
</dbReference>
<dbReference type="GO" id="GO:0005737">
    <property type="term" value="C:cytoplasm"/>
    <property type="evidence" value="ECO:0007669"/>
    <property type="project" value="TreeGrafter"/>
</dbReference>
<keyword evidence="4" id="KW-0418">Kinase</keyword>
<keyword evidence="4" id="KW-0808">Transferase</keyword>
<dbReference type="PROSITE" id="PS50011">
    <property type="entry name" value="PROTEIN_KINASE_DOM"/>
    <property type="match status" value="1"/>
</dbReference>
<dbReference type="PROSITE" id="PS00108">
    <property type="entry name" value="PROTEIN_KINASE_ST"/>
    <property type="match status" value="1"/>
</dbReference>
<dbReference type="GO" id="GO:0005634">
    <property type="term" value="C:nucleus"/>
    <property type="evidence" value="ECO:0007669"/>
    <property type="project" value="TreeGrafter"/>
</dbReference>
<evidence type="ECO:0000256" key="1">
    <source>
        <dbReference type="ARBA" id="ARBA00022741"/>
    </source>
</evidence>
<dbReference type="Gene3D" id="1.10.510.10">
    <property type="entry name" value="Transferase(Phosphotransferase) domain 1"/>
    <property type="match status" value="1"/>
</dbReference>
<dbReference type="PROSITE" id="PS00107">
    <property type="entry name" value="PROTEIN_KINASE_ATP"/>
    <property type="match status" value="1"/>
</dbReference>
<sequence length="485" mass="55771">MSLHIVPILDSGSKPRRLRSPDNLNGYIINNRFQLLKKIGAGTYGLIYLVHDQQTGHQYAAKMVLTTPPPPARLSTTNNKKMIEDAIHNYFYSHGTVNPPPESPQDHELLCKRPQTPPYEQEHSLYFPPKPAEPGMHVRSNELNLEAVRRDGHACPFLREIAIHLLVHDHPNIVSIHHVLLLEKFAIVTLMDYYPQGDLFGQIIDDQIFQCPPIHQNKELLMKNCMVQLIQAITFCAEKGVYHCDMKPENVMVTYDPSYRRPQRQDNGRNSPLTAQDIVDYSELRVSLIDFGLAMTNNLICCNACRGLSFYMAPERIVNFNTNRLVKSLVDMDEFPDNPQATSELNQKLFPTLAGDIWSLGVLFINISCSRNPWPIANINDRQEVFANYVLNDRLVLRTILPILQQFNHLLNLIFELNPNHRISLYELQDQLVKCHFFHDPVEYNEQFCTPPGELKSPVTTPCGSKKRIIQSKDHRKTQPYPIFY</sequence>
<feature type="binding site" evidence="3">
    <location>
        <position position="62"/>
    </location>
    <ligand>
        <name>ATP</name>
        <dbReference type="ChEBI" id="CHEBI:30616"/>
    </ligand>
</feature>
<keyword evidence="4" id="KW-0723">Serine/threonine-protein kinase</keyword>
<feature type="domain" description="Protein kinase" evidence="5">
    <location>
        <begin position="33"/>
        <end position="439"/>
    </location>
</feature>
<dbReference type="GO" id="GO:0005524">
    <property type="term" value="F:ATP binding"/>
    <property type="evidence" value="ECO:0007669"/>
    <property type="project" value="UniProtKB-UniRule"/>
</dbReference>
<evidence type="ECO:0000256" key="3">
    <source>
        <dbReference type="PROSITE-ProRule" id="PRU10141"/>
    </source>
</evidence>
<dbReference type="PANTHER" id="PTHR44167:SF24">
    <property type="entry name" value="SERINE_THREONINE-PROTEIN KINASE CHK2"/>
    <property type="match status" value="1"/>
</dbReference>
<dbReference type="RefSeq" id="XP_062880152.1">
    <property type="nucleotide sequence ID" value="XM_063024082.1"/>
</dbReference>
<dbReference type="EMBL" id="CP138901">
    <property type="protein sequence ID" value="WPK27776.1"/>
    <property type="molecule type" value="Genomic_DNA"/>
</dbReference>
<keyword evidence="1 3" id="KW-0547">Nucleotide-binding</keyword>
<dbReference type="GO" id="GO:0044773">
    <property type="term" value="P:mitotic DNA damage checkpoint signaling"/>
    <property type="evidence" value="ECO:0007669"/>
    <property type="project" value="TreeGrafter"/>
</dbReference>
<dbReference type="InterPro" id="IPR011009">
    <property type="entry name" value="Kinase-like_dom_sf"/>
</dbReference>
<evidence type="ECO:0000313" key="6">
    <source>
        <dbReference type="EMBL" id="WPK27776.1"/>
    </source>
</evidence>
<dbReference type="GO" id="GO:0004674">
    <property type="term" value="F:protein serine/threonine kinase activity"/>
    <property type="evidence" value="ECO:0007669"/>
    <property type="project" value="UniProtKB-KW"/>
</dbReference>
<dbReference type="InterPro" id="IPR017441">
    <property type="entry name" value="Protein_kinase_ATP_BS"/>
</dbReference>
<keyword evidence="2 3" id="KW-0067">ATP-binding</keyword>
<dbReference type="Proteomes" id="UP001338582">
    <property type="component" value="Chromosome 8"/>
</dbReference>
<dbReference type="SMART" id="SM00220">
    <property type="entry name" value="S_TKc"/>
    <property type="match status" value="1"/>
</dbReference>
<comment type="similarity">
    <text evidence="4">Belongs to the protein kinase superfamily.</text>
</comment>
<dbReference type="AlphaFoldDB" id="A0AAX4HGZ0"/>
<dbReference type="GO" id="GO:0030447">
    <property type="term" value="P:filamentous growth"/>
    <property type="evidence" value="ECO:0007669"/>
    <property type="project" value="UniProtKB-ARBA"/>
</dbReference>
<dbReference type="GeneID" id="88176234"/>